<dbReference type="PRINTS" id="PR00744">
    <property type="entry name" value="GLHYDRLASE37"/>
</dbReference>
<dbReference type="OMA" id="AFQNESH"/>
<proteinExistence type="inferred from homology"/>
<dbReference type="EMBL" id="LUGG01000009">
    <property type="protein sequence ID" value="OBZ72653.1"/>
    <property type="molecule type" value="Genomic_DNA"/>
</dbReference>
<dbReference type="GO" id="GO:0004555">
    <property type="term" value="F:alpha,alpha-trehalase activity"/>
    <property type="evidence" value="ECO:0007669"/>
    <property type="project" value="UniProtKB-EC"/>
</dbReference>
<dbReference type="Pfam" id="PF07492">
    <property type="entry name" value="Trehalase_Ca-bi"/>
    <property type="match status" value="1"/>
</dbReference>
<dbReference type="InterPro" id="IPR008928">
    <property type="entry name" value="6-hairpin_glycosidase_sf"/>
</dbReference>
<dbReference type="STRING" id="5627.A0A1C7M6R2"/>
<keyword evidence="6" id="KW-1185">Reference proteome</keyword>
<sequence length="581" mass="67059">MAPVLSHPTSVNFIEEQHRPVNSEADTYYGGEERFSRSRTYSASFAHGYNPKRPPAFQNESHMRARRMSHDEKSTAPRRFLIDVEETIRVVLEQEDTDGDFQISVTDAGPKLMALGTATSNGFKSFDIRGTYMLSNLLQELALARDHNRKRIVLDEARLTENPVDRLSRMIKNSFWNSLTRRIDGDGLEIICADPKNRTGRVNPRIYVPHGEPAMAEYYRKVAREKPHLNLDVQPGILALAMNEVDDGKGGKTLKGIPFIVPGARFNELYNWDSYFISLGLLVDGYVNMAKGMVDHFIFEIEHYGKILNGSRSYYLCRTQPPFLTDMALQIYNQLDRTDMGNRAWLKRAIQAAIKEYHTIWVAEPRMDPKTGLSRYRPDGLGIPPETEATHFTHVLEPYALKHGLSVLEFSERYNNGTIHEPELDEYFLHDRAVRESGHDTTYRFEKRCANLGTIDLQALLYKYEVDIGTAIREVFDDELELVEDFPLAPFPPSPEAYARPDRERSTGRVQTSAEWFDRAEFRKEIIDKYCWNESKSLYFDYDTVQEKQILYESVTAFWTLGRMCERRTVLEAHFSIIEEV</sequence>
<comment type="catalytic activity">
    <reaction evidence="1 3">
        <text>alpha,alpha-trehalose + H2O = alpha-D-glucose + beta-D-glucose</text>
        <dbReference type="Rhea" id="RHEA:32675"/>
        <dbReference type="ChEBI" id="CHEBI:15377"/>
        <dbReference type="ChEBI" id="CHEBI:15903"/>
        <dbReference type="ChEBI" id="CHEBI:16551"/>
        <dbReference type="ChEBI" id="CHEBI:17925"/>
        <dbReference type="EC" id="3.2.1.28"/>
    </reaction>
</comment>
<protein>
    <recommendedName>
        <fullName evidence="3">Trehalase</fullName>
        <ecNumber evidence="3">3.2.1.28</ecNumber>
    </recommendedName>
    <alternativeName>
        <fullName evidence="3">Alpha-trehalose glucohydrolase</fullName>
    </alternativeName>
</protein>
<keyword evidence="3" id="KW-0326">Glycosidase</keyword>
<dbReference type="GO" id="GO:0005509">
    <property type="term" value="F:calcium ion binding"/>
    <property type="evidence" value="ECO:0007669"/>
    <property type="project" value="InterPro"/>
</dbReference>
<evidence type="ECO:0000259" key="4">
    <source>
        <dbReference type="Pfam" id="PF07492"/>
    </source>
</evidence>
<dbReference type="Gene3D" id="1.50.10.10">
    <property type="match status" value="1"/>
</dbReference>
<gene>
    <name evidence="5" type="primary">treB</name>
    <name evidence="5" type="ORF">A0H81_08066</name>
</gene>
<dbReference type="GO" id="GO:0005993">
    <property type="term" value="P:trehalose catabolic process"/>
    <property type="evidence" value="ECO:0007669"/>
    <property type="project" value="InterPro"/>
</dbReference>
<feature type="domain" description="Neutral trehalase Ca2+ binding" evidence="4">
    <location>
        <begin position="89"/>
        <end position="117"/>
    </location>
</feature>
<dbReference type="Pfam" id="PF01204">
    <property type="entry name" value="Trehalase"/>
    <property type="match status" value="1"/>
</dbReference>
<comment type="caution">
    <text evidence="5">The sequence shown here is derived from an EMBL/GenBank/DDBJ whole genome shotgun (WGS) entry which is preliminary data.</text>
</comment>
<dbReference type="AlphaFoldDB" id="A0A1C7M6R2"/>
<accession>A0A1C7M6R2</accession>
<evidence type="ECO:0000313" key="5">
    <source>
        <dbReference type="EMBL" id="OBZ72653.1"/>
    </source>
</evidence>
<evidence type="ECO:0000256" key="3">
    <source>
        <dbReference type="RuleBase" id="RU361180"/>
    </source>
</evidence>
<evidence type="ECO:0000313" key="6">
    <source>
        <dbReference type="Proteomes" id="UP000092993"/>
    </source>
</evidence>
<dbReference type="EC" id="3.2.1.28" evidence="3"/>
<dbReference type="PANTHER" id="PTHR23403">
    <property type="entry name" value="TREHALASE"/>
    <property type="match status" value="1"/>
</dbReference>
<comment type="similarity">
    <text evidence="2 3">Belongs to the glycosyl hydrolase 37 family.</text>
</comment>
<organism evidence="5 6">
    <name type="scientific">Grifola frondosa</name>
    <name type="common">Maitake</name>
    <name type="synonym">Polyporus frondosus</name>
    <dbReference type="NCBI Taxonomy" id="5627"/>
    <lineage>
        <taxon>Eukaryota</taxon>
        <taxon>Fungi</taxon>
        <taxon>Dikarya</taxon>
        <taxon>Basidiomycota</taxon>
        <taxon>Agaricomycotina</taxon>
        <taxon>Agaricomycetes</taxon>
        <taxon>Polyporales</taxon>
        <taxon>Grifolaceae</taxon>
        <taxon>Grifola</taxon>
    </lineage>
</organism>
<dbReference type="PANTHER" id="PTHR23403:SF6">
    <property type="entry name" value="CYTOSOLIC NEUTRAL TREHALASE-RELATED"/>
    <property type="match status" value="1"/>
</dbReference>
<dbReference type="InterPro" id="IPR011120">
    <property type="entry name" value="Trehalase_Ca-bd"/>
</dbReference>
<name>A0A1C7M6R2_GRIFR</name>
<dbReference type="InterPro" id="IPR012341">
    <property type="entry name" value="6hp_glycosidase-like_sf"/>
</dbReference>
<evidence type="ECO:0000256" key="2">
    <source>
        <dbReference type="ARBA" id="ARBA00005615"/>
    </source>
</evidence>
<evidence type="ECO:0000256" key="1">
    <source>
        <dbReference type="ARBA" id="ARBA00001576"/>
    </source>
</evidence>
<dbReference type="Proteomes" id="UP000092993">
    <property type="component" value="Unassembled WGS sequence"/>
</dbReference>
<dbReference type="OrthoDB" id="3542292at2759"/>
<reference evidence="5 6" key="1">
    <citation type="submission" date="2016-03" db="EMBL/GenBank/DDBJ databases">
        <title>Whole genome sequencing of Grifola frondosa 9006-11.</title>
        <authorList>
            <person name="Min B."/>
            <person name="Park H."/>
            <person name="Kim J.-G."/>
            <person name="Cho H."/>
            <person name="Oh Y.-L."/>
            <person name="Kong W.-S."/>
            <person name="Choi I.-G."/>
        </authorList>
    </citation>
    <scope>NUCLEOTIDE SEQUENCE [LARGE SCALE GENOMIC DNA]</scope>
    <source>
        <strain evidence="5 6">9006-11</strain>
    </source>
</reference>
<dbReference type="InterPro" id="IPR001661">
    <property type="entry name" value="Glyco_hydro_37"/>
</dbReference>
<dbReference type="SUPFAM" id="SSF48208">
    <property type="entry name" value="Six-hairpin glycosidases"/>
    <property type="match status" value="1"/>
</dbReference>
<keyword evidence="3" id="KW-0378">Hydrolase</keyword>
<dbReference type="GO" id="GO:0005737">
    <property type="term" value="C:cytoplasm"/>
    <property type="evidence" value="ECO:0007669"/>
    <property type="project" value="InterPro"/>
</dbReference>